<keyword evidence="2" id="KW-1185">Reference proteome</keyword>
<sequence>MPVEECLTLPVEESSPCPTLPVEIIEYIIQKLVLLPVSASEYDQIHRTAALVSHEWSKLFLLHFFAAFAHTRVSSRADVVFFLHRLQHRARFVPRFGRSPGPAPLPQSSQDTLTVTLAPRLSKRSVIDDLESSYGRCLALPMTQVLQGLLCRVKKPSGYDYTVAESFGRLVLEFVDLRCDCHILKCASFLSAAGLGRCIRRLEISTVCNGRHQAFDMFDMFDVNMAVAELVLTGVSEETKNRLRRSFPNARVLASTE</sequence>
<accession>A0AAD7FK42</accession>
<dbReference type="EMBL" id="JARKIF010000013">
    <property type="protein sequence ID" value="KAJ7624715.1"/>
    <property type="molecule type" value="Genomic_DNA"/>
</dbReference>
<dbReference type="AlphaFoldDB" id="A0AAD7FK42"/>
<evidence type="ECO:0000313" key="2">
    <source>
        <dbReference type="Proteomes" id="UP001221142"/>
    </source>
</evidence>
<protein>
    <submittedName>
        <fullName evidence="1">Uncharacterized protein</fullName>
    </submittedName>
</protein>
<comment type="caution">
    <text evidence="1">The sequence shown here is derived from an EMBL/GenBank/DDBJ whole genome shotgun (WGS) entry which is preliminary data.</text>
</comment>
<dbReference type="Proteomes" id="UP001221142">
    <property type="component" value="Unassembled WGS sequence"/>
</dbReference>
<evidence type="ECO:0000313" key="1">
    <source>
        <dbReference type="EMBL" id="KAJ7624715.1"/>
    </source>
</evidence>
<organism evidence="1 2">
    <name type="scientific">Roridomyces roridus</name>
    <dbReference type="NCBI Taxonomy" id="1738132"/>
    <lineage>
        <taxon>Eukaryota</taxon>
        <taxon>Fungi</taxon>
        <taxon>Dikarya</taxon>
        <taxon>Basidiomycota</taxon>
        <taxon>Agaricomycotina</taxon>
        <taxon>Agaricomycetes</taxon>
        <taxon>Agaricomycetidae</taxon>
        <taxon>Agaricales</taxon>
        <taxon>Marasmiineae</taxon>
        <taxon>Mycenaceae</taxon>
        <taxon>Roridomyces</taxon>
    </lineage>
</organism>
<proteinExistence type="predicted"/>
<reference evidence="1" key="1">
    <citation type="submission" date="2023-03" db="EMBL/GenBank/DDBJ databases">
        <title>Massive genome expansion in bonnet fungi (Mycena s.s.) driven by repeated elements and novel gene families across ecological guilds.</title>
        <authorList>
            <consortium name="Lawrence Berkeley National Laboratory"/>
            <person name="Harder C.B."/>
            <person name="Miyauchi S."/>
            <person name="Viragh M."/>
            <person name="Kuo A."/>
            <person name="Thoen E."/>
            <person name="Andreopoulos B."/>
            <person name="Lu D."/>
            <person name="Skrede I."/>
            <person name="Drula E."/>
            <person name="Henrissat B."/>
            <person name="Morin E."/>
            <person name="Kohler A."/>
            <person name="Barry K."/>
            <person name="LaButti K."/>
            <person name="Morin E."/>
            <person name="Salamov A."/>
            <person name="Lipzen A."/>
            <person name="Mereny Z."/>
            <person name="Hegedus B."/>
            <person name="Baldrian P."/>
            <person name="Stursova M."/>
            <person name="Weitz H."/>
            <person name="Taylor A."/>
            <person name="Grigoriev I.V."/>
            <person name="Nagy L.G."/>
            <person name="Martin F."/>
            <person name="Kauserud H."/>
        </authorList>
    </citation>
    <scope>NUCLEOTIDE SEQUENCE</scope>
    <source>
        <strain evidence="1">9284</strain>
    </source>
</reference>
<gene>
    <name evidence="1" type="ORF">FB45DRAFT_1005558</name>
</gene>
<name>A0AAD7FK42_9AGAR</name>